<keyword evidence="5 7" id="KW-1133">Transmembrane helix</keyword>
<keyword evidence="4 7" id="KW-0812">Transmembrane</keyword>
<dbReference type="InterPro" id="IPR017039">
    <property type="entry name" value="Virul_fac_BrkB"/>
</dbReference>
<comment type="subcellular location">
    <subcellularLocation>
        <location evidence="1 7">Cell membrane</location>
        <topology evidence="1 7">Multi-pass membrane protein</topology>
    </subcellularLocation>
</comment>
<keyword evidence="6 7" id="KW-0472">Membrane</keyword>
<keyword evidence="9" id="KW-1185">Reference proteome</keyword>
<evidence type="ECO:0000256" key="6">
    <source>
        <dbReference type="ARBA" id="ARBA00023136"/>
    </source>
</evidence>
<feature type="transmembrane region" description="Helical" evidence="7">
    <location>
        <begin position="39"/>
        <end position="65"/>
    </location>
</feature>
<dbReference type="GO" id="GO:0005886">
    <property type="term" value="C:plasma membrane"/>
    <property type="evidence" value="ECO:0007669"/>
    <property type="project" value="UniProtKB-SubCell"/>
</dbReference>
<reference evidence="8 9" key="1">
    <citation type="submission" date="2019-07" db="EMBL/GenBank/DDBJ databases">
        <title>Full genome sequence of Luteimonas sp. Gr-4.</title>
        <authorList>
            <person name="Im W.-T."/>
        </authorList>
    </citation>
    <scope>NUCLEOTIDE SEQUENCE [LARGE SCALE GENOMIC DNA]</scope>
    <source>
        <strain evidence="8 9">Gr-4</strain>
    </source>
</reference>
<feature type="transmembrane region" description="Helical" evidence="7">
    <location>
        <begin position="105"/>
        <end position="124"/>
    </location>
</feature>
<dbReference type="KEGG" id="lug:FPZ22_10575"/>
<keyword evidence="3" id="KW-0997">Cell inner membrane</keyword>
<evidence type="ECO:0000256" key="1">
    <source>
        <dbReference type="ARBA" id="ARBA00004651"/>
    </source>
</evidence>
<keyword evidence="2 7" id="KW-1003">Cell membrane</keyword>
<feature type="transmembrane region" description="Helical" evidence="7">
    <location>
        <begin position="215"/>
        <end position="239"/>
    </location>
</feature>
<evidence type="ECO:0000256" key="7">
    <source>
        <dbReference type="HAMAP-Rule" id="MF_00672"/>
    </source>
</evidence>
<name>A0A518N5V1_9GAMM</name>
<evidence type="ECO:0000313" key="9">
    <source>
        <dbReference type="Proteomes" id="UP000316584"/>
    </source>
</evidence>
<dbReference type="EMBL" id="CP042218">
    <property type="protein sequence ID" value="QDW67273.1"/>
    <property type="molecule type" value="Genomic_DNA"/>
</dbReference>
<dbReference type="PANTHER" id="PTHR30213">
    <property type="entry name" value="INNER MEMBRANE PROTEIN YHJD"/>
    <property type="match status" value="1"/>
</dbReference>
<evidence type="ECO:0000256" key="4">
    <source>
        <dbReference type="ARBA" id="ARBA00022692"/>
    </source>
</evidence>
<dbReference type="InterPro" id="IPR023679">
    <property type="entry name" value="UPF0761_bac"/>
</dbReference>
<comment type="similarity">
    <text evidence="7">Belongs to the UPF0761 family.</text>
</comment>
<dbReference type="Pfam" id="PF03631">
    <property type="entry name" value="Virul_fac_BrkB"/>
    <property type="match status" value="1"/>
</dbReference>
<dbReference type="RefSeq" id="WP_144892809.1">
    <property type="nucleotide sequence ID" value="NZ_CP042218.1"/>
</dbReference>
<dbReference type="Proteomes" id="UP000316584">
    <property type="component" value="Chromosome"/>
</dbReference>
<gene>
    <name evidence="8" type="ORF">FPZ22_10575</name>
</gene>
<dbReference type="NCBIfam" id="TIGR00765">
    <property type="entry name" value="yihY_not_rbn"/>
    <property type="match status" value="1"/>
</dbReference>
<dbReference type="HAMAP" id="MF_00672">
    <property type="entry name" value="UPF0761"/>
    <property type="match status" value="1"/>
</dbReference>
<proteinExistence type="inferred from homology"/>
<dbReference type="PANTHER" id="PTHR30213:SF0">
    <property type="entry name" value="UPF0761 MEMBRANE PROTEIN YIHY"/>
    <property type="match status" value="1"/>
</dbReference>
<feature type="transmembrane region" description="Helical" evidence="7">
    <location>
        <begin position="259"/>
        <end position="281"/>
    </location>
</feature>
<dbReference type="NCBIfam" id="NF003256">
    <property type="entry name" value="PRK04214.1"/>
    <property type="match status" value="1"/>
</dbReference>
<dbReference type="OrthoDB" id="9808671at2"/>
<evidence type="ECO:0000313" key="8">
    <source>
        <dbReference type="EMBL" id="QDW67273.1"/>
    </source>
</evidence>
<sequence length="422" mass="46932">MEPLDSLNRWSERLRDRARAGTFARFLWRRFLDDRLFEAAGALSFTTTFALVPLSMVVFGVLSAFPVFEEWRGLLIEFVFANFVPDSARGISDWLLAFSGNTGKLTAVGVIALVVSVLVTLVGIEAAFNRIWRVHTARPRLSRFLVYWTVLTLGALVAAASLSVVGRVFALDVFRTGAGQWLQAALLDAAPVVIELLSFALIYRVVPHRTVQWRHAFAGATVAVVLLEIGRRLIGFYLGSFNAYQNIYGAVAFVPIFLLWLYFGWVSILLGASFAASVSAFRYQPAHLRLPQGYEIYAMLRLLARFREARAEGKGLHSDGILECEPVLTDALVQETLGQLESIRVVRRAETGEWLLARDLDDLTLAELYEAGQLRIPIAEAHLPGADDARGAAVVATIDRLRLPLRDLLRRRVGDCLDPDTE</sequence>
<organism evidence="8 9">
    <name type="scientific">Luteimonas granuli</name>
    <dbReference type="NCBI Taxonomy" id="1176533"/>
    <lineage>
        <taxon>Bacteria</taxon>
        <taxon>Pseudomonadati</taxon>
        <taxon>Pseudomonadota</taxon>
        <taxon>Gammaproteobacteria</taxon>
        <taxon>Lysobacterales</taxon>
        <taxon>Lysobacteraceae</taxon>
        <taxon>Luteimonas</taxon>
    </lineage>
</organism>
<feature type="transmembrane region" description="Helical" evidence="7">
    <location>
        <begin position="181"/>
        <end position="203"/>
    </location>
</feature>
<protein>
    <recommendedName>
        <fullName evidence="7">UPF0761 membrane protein FPZ22_10575</fullName>
    </recommendedName>
</protein>
<dbReference type="AlphaFoldDB" id="A0A518N5V1"/>
<evidence type="ECO:0000256" key="5">
    <source>
        <dbReference type="ARBA" id="ARBA00022989"/>
    </source>
</evidence>
<accession>A0A518N5V1</accession>
<evidence type="ECO:0000256" key="2">
    <source>
        <dbReference type="ARBA" id="ARBA00022475"/>
    </source>
</evidence>
<feature type="transmembrane region" description="Helical" evidence="7">
    <location>
        <begin position="145"/>
        <end position="169"/>
    </location>
</feature>
<evidence type="ECO:0000256" key="3">
    <source>
        <dbReference type="ARBA" id="ARBA00022519"/>
    </source>
</evidence>